<evidence type="ECO:0000313" key="8">
    <source>
        <dbReference type="EMBL" id="NEH11267.1"/>
    </source>
</evidence>
<feature type="transmembrane region" description="Helical" evidence="6">
    <location>
        <begin position="196"/>
        <end position="217"/>
    </location>
</feature>
<dbReference type="EMBL" id="WHZU01000005">
    <property type="protein sequence ID" value="NEH11267.1"/>
    <property type="molecule type" value="Genomic_DNA"/>
</dbReference>
<feature type="transmembrane region" description="Helical" evidence="6">
    <location>
        <begin position="70"/>
        <end position="89"/>
    </location>
</feature>
<dbReference type="Proteomes" id="UP000475155">
    <property type="component" value="Unassembled WGS sequence"/>
</dbReference>
<evidence type="ECO:0000256" key="3">
    <source>
        <dbReference type="ARBA" id="ARBA00022692"/>
    </source>
</evidence>
<keyword evidence="5 6" id="KW-0472">Membrane</keyword>
<dbReference type="Gene3D" id="1.20.1250.20">
    <property type="entry name" value="MFS general substrate transporter like domains"/>
    <property type="match status" value="2"/>
</dbReference>
<feature type="transmembrane region" description="Helical" evidence="6">
    <location>
        <begin position="38"/>
        <end position="64"/>
    </location>
</feature>
<dbReference type="InterPro" id="IPR011701">
    <property type="entry name" value="MFS"/>
</dbReference>
<evidence type="ECO:0000256" key="4">
    <source>
        <dbReference type="ARBA" id="ARBA00022989"/>
    </source>
</evidence>
<dbReference type="PROSITE" id="PS50850">
    <property type="entry name" value="MFS"/>
    <property type="match status" value="1"/>
</dbReference>
<protein>
    <submittedName>
        <fullName evidence="8">MFS transporter</fullName>
    </submittedName>
</protein>
<keyword evidence="2" id="KW-1003">Cell membrane</keyword>
<dbReference type="PANTHER" id="PTHR43124">
    <property type="entry name" value="PURINE EFFLUX PUMP PBUE"/>
    <property type="match status" value="1"/>
</dbReference>
<reference evidence="8 9" key="1">
    <citation type="submission" date="2019-10" db="EMBL/GenBank/DDBJ databases">
        <title>Bifidobacterium from non-human primates.</title>
        <authorList>
            <person name="Modesto M."/>
        </authorList>
    </citation>
    <scope>NUCLEOTIDE SEQUENCE [LARGE SCALE GENOMIC DNA]</scope>
    <source>
        <strain evidence="8 9">SMA1</strain>
    </source>
</reference>
<feature type="domain" description="Major facilitator superfamily (MFS) profile" evidence="7">
    <location>
        <begin position="42"/>
        <end position="424"/>
    </location>
</feature>
<dbReference type="CDD" id="cd17324">
    <property type="entry name" value="MFS_NepI_like"/>
    <property type="match status" value="1"/>
</dbReference>
<dbReference type="SUPFAM" id="SSF103473">
    <property type="entry name" value="MFS general substrate transporter"/>
    <property type="match status" value="1"/>
</dbReference>
<dbReference type="InterPro" id="IPR020846">
    <property type="entry name" value="MFS_dom"/>
</dbReference>
<feature type="transmembrane region" description="Helical" evidence="6">
    <location>
        <begin position="133"/>
        <end position="154"/>
    </location>
</feature>
<evidence type="ECO:0000256" key="6">
    <source>
        <dbReference type="SAM" id="Phobius"/>
    </source>
</evidence>
<evidence type="ECO:0000256" key="2">
    <source>
        <dbReference type="ARBA" id="ARBA00022475"/>
    </source>
</evidence>
<name>A0ABX0CG05_9BIFI</name>
<evidence type="ECO:0000256" key="1">
    <source>
        <dbReference type="ARBA" id="ARBA00004651"/>
    </source>
</evidence>
<evidence type="ECO:0000259" key="7">
    <source>
        <dbReference type="PROSITE" id="PS50850"/>
    </source>
</evidence>
<dbReference type="InterPro" id="IPR050189">
    <property type="entry name" value="MFS_Efflux_Transporters"/>
</dbReference>
<gene>
    <name evidence="8" type="ORF">GFD18_04050</name>
</gene>
<feature type="transmembrane region" description="Helical" evidence="6">
    <location>
        <begin position="166"/>
        <end position="184"/>
    </location>
</feature>
<keyword evidence="9" id="KW-1185">Reference proteome</keyword>
<dbReference type="PANTHER" id="PTHR43124:SF3">
    <property type="entry name" value="CHLORAMPHENICOL EFFLUX PUMP RV0191"/>
    <property type="match status" value="1"/>
</dbReference>
<feature type="transmembrane region" description="Helical" evidence="6">
    <location>
        <begin position="313"/>
        <end position="346"/>
    </location>
</feature>
<feature type="transmembrane region" description="Helical" evidence="6">
    <location>
        <begin position="238"/>
        <end position="260"/>
    </location>
</feature>
<organism evidence="8 9">
    <name type="scientific">Bifidobacterium saimiriisciurei</name>
    <dbReference type="NCBI Taxonomy" id="2661627"/>
    <lineage>
        <taxon>Bacteria</taxon>
        <taxon>Bacillati</taxon>
        <taxon>Actinomycetota</taxon>
        <taxon>Actinomycetes</taxon>
        <taxon>Bifidobacteriales</taxon>
        <taxon>Bifidobacteriaceae</taxon>
        <taxon>Bifidobacterium</taxon>
    </lineage>
</organism>
<comment type="caution">
    <text evidence="8">The sequence shown here is derived from an EMBL/GenBank/DDBJ whole genome shotgun (WGS) entry which is preliminary data.</text>
</comment>
<dbReference type="InterPro" id="IPR036259">
    <property type="entry name" value="MFS_trans_sf"/>
</dbReference>
<sequence>MTQEHNSASQKNVKSESSKAAAKSAASAGRPALRDDRFFTLPVISLVSMSFLLGMSEFIIVGILPDIAEGLNVSLTTVGGLVSLFAFVYAPATPIGASISSRFERFRTLLFLAVVFLIGNLMCAFAVGYGMLVAARIVIALISGTTVAISMTFADDVATQKNRTKFVAWVFSGFSIASVFGVPIGTSIANTFGWRWSFHVINILTVVLIVVMCIVLPKNHYGPKSRFLAQFFIFTEKRIWGGILAVVFAAASTYVFYTYLTPILEQEIGIPAQYISLALAAYGVACLASNLYGGKLGDRGRGVVPLVKGRPSYLIQAVFMVALPFAVMNIIAGCVVLLVLGFLMYLQNTASQVLYMDVAAQTHPGSLNLASSFNSMSFNIGIALGSAVGGLVTDHIGLRWLGPFGAVFAVCAWLTAVWLNADLKRREAAKAAEA</sequence>
<proteinExistence type="predicted"/>
<feature type="transmembrane region" description="Helical" evidence="6">
    <location>
        <begin position="400"/>
        <end position="421"/>
    </location>
</feature>
<comment type="subcellular location">
    <subcellularLocation>
        <location evidence="1">Cell membrane</location>
        <topology evidence="1">Multi-pass membrane protein</topology>
    </subcellularLocation>
</comment>
<evidence type="ECO:0000313" key="9">
    <source>
        <dbReference type="Proteomes" id="UP000475155"/>
    </source>
</evidence>
<feature type="transmembrane region" description="Helical" evidence="6">
    <location>
        <begin position="272"/>
        <end position="292"/>
    </location>
</feature>
<keyword evidence="4 6" id="KW-1133">Transmembrane helix</keyword>
<dbReference type="Pfam" id="PF07690">
    <property type="entry name" value="MFS_1"/>
    <property type="match status" value="1"/>
</dbReference>
<keyword evidence="3 6" id="KW-0812">Transmembrane</keyword>
<feature type="transmembrane region" description="Helical" evidence="6">
    <location>
        <begin position="109"/>
        <end position="127"/>
    </location>
</feature>
<evidence type="ECO:0000256" key="5">
    <source>
        <dbReference type="ARBA" id="ARBA00023136"/>
    </source>
</evidence>
<accession>A0ABX0CG05</accession>